<protein>
    <submittedName>
        <fullName evidence="1">Uncharacterized protein</fullName>
    </submittedName>
</protein>
<name>A0A7U2I203_PHANO</name>
<dbReference type="Proteomes" id="UP000663193">
    <property type="component" value="Chromosome 6"/>
</dbReference>
<reference evidence="2" key="1">
    <citation type="journal article" date="2021" name="BMC Genomics">
        <title>Chromosome-level genome assembly and manually-curated proteome of model necrotroph Parastagonospora nodorum Sn15 reveals a genome-wide trove of candidate effector homologs, and redundancy of virulence-related functions within an accessory chromosome.</title>
        <authorList>
            <person name="Bertazzoni S."/>
            <person name="Jones D.A.B."/>
            <person name="Phan H.T."/>
            <person name="Tan K.-C."/>
            <person name="Hane J.K."/>
        </authorList>
    </citation>
    <scope>NUCLEOTIDE SEQUENCE [LARGE SCALE GENOMIC DNA]</scope>
    <source>
        <strain evidence="2">SN15 / ATCC MYA-4574 / FGSC 10173)</strain>
    </source>
</reference>
<dbReference type="EMBL" id="CP069028">
    <property type="protein sequence ID" value="QRC96826.1"/>
    <property type="molecule type" value="Genomic_DNA"/>
</dbReference>
<dbReference type="AlphaFoldDB" id="A0A7U2I203"/>
<keyword evidence="2" id="KW-1185">Reference proteome</keyword>
<dbReference type="VEuPathDB" id="FungiDB:JI435_434170"/>
<accession>A0A7U2I203</accession>
<proteinExistence type="predicted"/>
<evidence type="ECO:0000313" key="2">
    <source>
        <dbReference type="Proteomes" id="UP000663193"/>
    </source>
</evidence>
<organism evidence="1 2">
    <name type="scientific">Phaeosphaeria nodorum (strain SN15 / ATCC MYA-4574 / FGSC 10173)</name>
    <name type="common">Glume blotch fungus</name>
    <name type="synonym">Parastagonospora nodorum</name>
    <dbReference type="NCBI Taxonomy" id="321614"/>
    <lineage>
        <taxon>Eukaryota</taxon>
        <taxon>Fungi</taxon>
        <taxon>Dikarya</taxon>
        <taxon>Ascomycota</taxon>
        <taxon>Pezizomycotina</taxon>
        <taxon>Dothideomycetes</taxon>
        <taxon>Pleosporomycetidae</taxon>
        <taxon>Pleosporales</taxon>
        <taxon>Pleosporineae</taxon>
        <taxon>Phaeosphaeriaceae</taxon>
        <taxon>Parastagonospora</taxon>
    </lineage>
</organism>
<gene>
    <name evidence="1" type="ORF">JI435_434170</name>
</gene>
<evidence type="ECO:0000313" key="1">
    <source>
        <dbReference type="EMBL" id="QRC96826.1"/>
    </source>
</evidence>
<sequence length="86" mass="9956">MLSKLRKATRAAGSKLDIRPKPVAKMEGLLALPGEILSNYSGKDKKLYHRPAKRRDKNERTALGFRQVCRQVRYEFLPLYIRNLTI</sequence>